<accession>A0A5N7BMF1</accession>
<reference evidence="1 2" key="1">
    <citation type="submission" date="2019-04" db="EMBL/GenBank/DDBJ databases">
        <title>Friends and foes A comparative genomics studyof 23 Aspergillus species from section Flavi.</title>
        <authorList>
            <consortium name="DOE Joint Genome Institute"/>
            <person name="Kjaerbolling I."/>
            <person name="Vesth T."/>
            <person name="Frisvad J.C."/>
            <person name="Nybo J.L."/>
            <person name="Theobald S."/>
            <person name="Kildgaard S."/>
            <person name="Isbrandt T."/>
            <person name="Kuo A."/>
            <person name="Sato A."/>
            <person name="Lyhne E.K."/>
            <person name="Kogle M.E."/>
            <person name="Wiebenga A."/>
            <person name="Kun R.S."/>
            <person name="Lubbers R.J."/>
            <person name="Makela M.R."/>
            <person name="Barry K."/>
            <person name="Chovatia M."/>
            <person name="Clum A."/>
            <person name="Daum C."/>
            <person name="Haridas S."/>
            <person name="He G."/>
            <person name="LaButti K."/>
            <person name="Lipzen A."/>
            <person name="Mondo S."/>
            <person name="Riley R."/>
            <person name="Salamov A."/>
            <person name="Simmons B.A."/>
            <person name="Magnuson J.K."/>
            <person name="Henrissat B."/>
            <person name="Mortensen U.H."/>
            <person name="Larsen T.O."/>
            <person name="Devries R.P."/>
            <person name="Grigoriev I.V."/>
            <person name="Machida M."/>
            <person name="Baker S.E."/>
            <person name="Andersen M.R."/>
        </authorList>
    </citation>
    <scope>NUCLEOTIDE SEQUENCE [LARGE SCALE GENOMIC DNA]</scope>
    <source>
        <strain evidence="1 2">IBT 29228</strain>
    </source>
</reference>
<evidence type="ECO:0000313" key="2">
    <source>
        <dbReference type="Proteomes" id="UP000326198"/>
    </source>
</evidence>
<dbReference type="AlphaFoldDB" id="A0A5N7BMF1"/>
<protein>
    <submittedName>
        <fullName evidence="1">Uncharacterized protein</fullName>
    </submittedName>
</protein>
<sequence>MTELVMDARRDQSKERIGYAIHAHCWVLVDRVIGQDIVQKHLRKFTLAAQAYWVRNSDDWRAMPDHPIHDVLCYGPQEIDWHMVLFYPRSLGSPLRMQGMRKLIAQATRGDPRVNLRGNSVILDLPLDIAILVIDLIFKRPRCRERLSDINSLLEALQWKLPDTYWKARCEYWFLFEIDDLIKENRAVNWKRLCLAMEELLLDKIWYCNSGLKARQQALMSLEGIKEYFLGMIDSST</sequence>
<organism evidence="1 2">
    <name type="scientific">Aspergillus bertholletiae</name>
    <dbReference type="NCBI Taxonomy" id="1226010"/>
    <lineage>
        <taxon>Eukaryota</taxon>
        <taxon>Fungi</taxon>
        <taxon>Dikarya</taxon>
        <taxon>Ascomycota</taxon>
        <taxon>Pezizomycotina</taxon>
        <taxon>Eurotiomycetes</taxon>
        <taxon>Eurotiomycetidae</taxon>
        <taxon>Eurotiales</taxon>
        <taxon>Aspergillaceae</taxon>
        <taxon>Aspergillus</taxon>
        <taxon>Aspergillus subgen. Circumdati</taxon>
    </lineage>
</organism>
<proteinExistence type="predicted"/>
<dbReference type="Proteomes" id="UP000326198">
    <property type="component" value="Unassembled WGS sequence"/>
</dbReference>
<dbReference type="OrthoDB" id="4524525at2759"/>
<dbReference type="EMBL" id="ML736158">
    <property type="protein sequence ID" value="KAE8382913.1"/>
    <property type="molecule type" value="Genomic_DNA"/>
</dbReference>
<keyword evidence="2" id="KW-1185">Reference proteome</keyword>
<name>A0A5N7BMF1_9EURO</name>
<evidence type="ECO:0000313" key="1">
    <source>
        <dbReference type="EMBL" id="KAE8382913.1"/>
    </source>
</evidence>
<gene>
    <name evidence="1" type="ORF">BDV26DRAFT_287962</name>
</gene>